<reference evidence="1 2" key="1">
    <citation type="submission" date="2024-01" db="EMBL/GenBank/DDBJ databases">
        <title>Genome assemblies of Stephania.</title>
        <authorList>
            <person name="Yang L."/>
        </authorList>
    </citation>
    <scope>NUCLEOTIDE SEQUENCE [LARGE SCALE GENOMIC DNA]</scope>
    <source>
        <strain evidence="1">YNDBR</strain>
        <tissue evidence="1">Leaf</tissue>
    </source>
</reference>
<gene>
    <name evidence="1" type="ORF">Syun_009342</name>
</gene>
<comment type="caution">
    <text evidence="1">The sequence shown here is derived from an EMBL/GenBank/DDBJ whole genome shotgun (WGS) entry which is preliminary data.</text>
</comment>
<evidence type="ECO:0000313" key="2">
    <source>
        <dbReference type="Proteomes" id="UP001420932"/>
    </source>
</evidence>
<dbReference type="EMBL" id="JBBNAF010000004">
    <property type="protein sequence ID" value="KAK9151033.1"/>
    <property type="molecule type" value="Genomic_DNA"/>
</dbReference>
<protein>
    <submittedName>
        <fullName evidence="1">Uncharacterized protein</fullName>
    </submittedName>
</protein>
<keyword evidence="2" id="KW-1185">Reference proteome</keyword>
<sequence length="70" mass="8349">MGMVAGLLVQNTLKYLLKYYKCLLDDEIAKPRDEIRIMSVHWKFKTKELESQILQGKGKDEKEGREEEWF</sequence>
<accession>A0AAP0KEC4</accession>
<dbReference type="Proteomes" id="UP001420932">
    <property type="component" value="Unassembled WGS sequence"/>
</dbReference>
<evidence type="ECO:0000313" key="1">
    <source>
        <dbReference type="EMBL" id="KAK9151033.1"/>
    </source>
</evidence>
<name>A0AAP0KEC4_9MAGN</name>
<dbReference type="AlphaFoldDB" id="A0AAP0KEC4"/>
<proteinExistence type="predicted"/>
<organism evidence="1 2">
    <name type="scientific">Stephania yunnanensis</name>
    <dbReference type="NCBI Taxonomy" id="152371"/>
    <lineage>
        <taxon>Eukaryota</taxon>
        <taxon>Viridiplantae</taxon>
        <taxon>Streptophyta</taxon>
        <taxon>Embryophyta</taxon>
        <taxon>Tracheophyta</taxon>
        <taxon>Spermatophyta</taxon>
        <taxon>Magnoliopsida</taxon>
        <taxon>Ranunculales</taxon>
        <taxon>Menispermaceae</taxon>
        <taxon>Menispermoideae</taxon>
        <taxon>Cissampelideae</taxon>
        <taxon>Stephania</taxon>
    </lineage>
</organism>